<proteinExistence type="predicted"/>
<keyword evidence="2" id="KW-1185">Reference proteome</keyword>
<reference evidence="1" key="1">
    <citation type="submission" date="2021-05" db="EMBL/GenBank/DDBJ databases">
        <title>Complete genome sequence of the cellulolytic planctomycete Telmatocola sphagniphila SP2T and characterization of the first cellulase from planctomycetes.</title>
        <authorList>
            <person name="Rakitin A.L."/>
            <person name="Beletsky A.V."/>
            <person name="Naumoff D.G."/>
            <person name="Kulichevskaya I.S."/>
            <person name="Mardanov A.V."/>
            <person name="Ravin N.V."/>
            <person name="Dedysh S.N."/>
        </authorList>
    </citation>
    <scope>NUCLEOTIDE SEQUENCE</scope>
    <source>
        <strain evidence="1">SP2T</strain>
    </source>
</reference>
<evidence type="ECO:0000313" key="2">
    <source>
        <dbReference type="Proteomes" id="UP000676194"/>
    </source>
</evidence>
<name>A0A8E6EUJ6_9BACT</name>
<dbReference type="RefSeq" id="WP_213495238.1">
    <property type="nucleotide sequence ID" value="NZ_CP074694.1"/>
</dbReference>
<dbReference type="EMBL" id="CP074694">
    <property type="protein sequence ID" value="QVL31357.1"/>
    <property type="molecule type" value="Genomic_DNA"/>
</dbReference>
<organism evidence="1 2">
    <name type="scientific">Telmatocola sphagniphila</name>
    <dbReference type="NCBI Taxonomy" id="1123043"/>
    <lineage>
        <taxon>Bacteria</taxon>
        <taxon>Pseudomonadati</taxon>
        <taxon>Planctomycetota</taxon>
        <taxon>Planctomycetia</taxon>
        <taxon>Gemmatales</taxon>
        <taxon>Gemmataceae</taxon>
    </lineage>
</organism>
<protein>
    <submittedName>
        <fullName evidence="1">Uncharacterized protein</fullName>
    </submittedName>
</protein>
<dbReference type="Proteomes" id="UP000676194">
    <property type="component" value="Chromosome"/>
</dbReference>
<evidence type="ECO:0000313" key="1">
    <source>
        <dbReference type="EMBL" id="QVL31357.1"/>
    </source>
</evidence>
<gene>
    <name evidence="1" type="ORF">KIH39_21295</name>
</gene>
<accession>A0A8E6EUJ6</accession>
<dbReference type="KEGG" id="tsph:KIH39_21295"/>
<sequence>MKPSPTKSRYFSRPKLGDVFEVALSKGDFGYIQYVYNYRKPPVCGPLIRILPGLYASRPENISDLVAQSERFWTFYPLATLLHQGLVTKVSNEAIPERCQTFPLFKACNRNFQTGQKTWFLWDGDKEWKEDPLSPEYYDLSLCQIIGHELLVERIETTWSPRDEV</sequence>
<dbReference type="AlphaFoldDB" id="A0A8E6EUJ6"/>